<dbReference type="eggNOG" id="ENOG502ZHQA">
    <property type="taxonomic scope" value="Bacteria"/>
</dbReference>
<proteinExistence type="predicted"/>
<dbReference type="STRING" id="448385.sce6286"/>
<organism evidence="1 2">
    <name type="scientific">Sorangium cellulosum (strain So ce56)</name>
    <name type="common">Polyangium cellulosum (strain So ce56)</name>
    <dbReference type="NCBI Taxonomy" id="448385"/>
    <lineage>
        <taxon>Bacteria</taxon>
        <taxon>Pseudomonadati</taxon>
        <taxon>Myxococcota</taxon>
        <taxon>Polyangia</taxon>
        <taxon>Polyangiales</taxon>
        <taxon>Polyangiaceae</taxon>
        <taxon>Sorangium</taxon>
    </lineage>
</organism>
<dbReference type="RefSeq" id="WP_012238903.1">
    <property type="nucleotide sequence ID" value="NC_010162.1"/>
</dbReference>
<protein>
    <submittedName>
        <fullName evidence="1">Uncharacterized protein</fullName>
    </submittedName>
</protein>
<evidence type="ECO:0000313" key="2">
    <source>
        <dbReference type="Proteomes" id="UP000002139"/>
    </source>
</evidence>
<accession>A9GJK0</accession>
<gene>
    <name evidence="1" type="ordered locus">sce6286</name>
</gene>
<name>A9GJK0_SORC5</name>
<dbReference type="AlphaFoldDB" id="A9GJK0"/>
<dbReference type="KEGG" id="scl:sce6286"/>
<reference evidence="1 2" key="1">
    <citation type="journal article" date="2007" name="Nat. Biotechnol.">
        <title>Complete genome sequence of the myxobacterium Sorangium cellulosum.</title>
        <authorList>
            <person name="Schneiker S."/>
            <person name="Perlova O."/>
            <person name="Kaiser O."/>
            <person name="Gerth K."/>
            <person name="Alici A."/>
            <person name="Altmeyer M.O."/>
            <person name="Bartels D."/>
            <person name="Bekel T."/>
            <person name="Beyer S."/>
            <person name="Bode E."/>
            <person name="Bode H.B."/>
            <person name="Bolten C.J."/>
            <person name="Choudhuri J.V."/>
            <person name="Doss S."/>
            <person name="Elnakady Y.A."/>
            <person name="Frank B."/>
            <person name="Gaigalat L."/>
            <person name="Goesmann A."/>
            <person name="Groeger C."/>
            <person name="Gross F."/>
            <person name="Jelsbak L."/>
            <person name="Jelsbak L."/>
            <person name="Kalinowski J."/>
            <person name="Kegler C."/>
            <person name="Knauber T."/>
            <person name="Konietzny S."/>
            <person name="Kopp M."/>
            <person name="Krause L."/>
            <person name="Krug D."/>
            <person name="Linke B."/>
            <person name="Mahmud T."/>
            <person name="Martinez-Arias R."/>
            <person name="McHardy A.C."/>
            <person name="Merai M."/>
            <person name="Meyer F."/>
            <person name="Mormann S."/>
            <person name="Munoz-Dorado J."/>
            <person name="Perez J."/>
            <person name="Pradella S."/>
            <person name="Rachid S."/>
            <person name="Raddatz G."/>
            <person name="Rosenau F."/>
            <person name="Rueckert C."/>
            <person name="Sasse F."/>
            <person name="Scharfe M."/>
            <person name="Schuster S.C."/>
            <person name="Suen G."/>
            <person name="Treuner-Lange A."/>
            <person name="Velicer G.J."/>
            <person name="Vorholter F.-J."/>
            <person name="Weissman K.J."/>
            <person name="Welch R.D."/>
            <person name="Wenzel S.C."/>
            <person name="Whitworth D.E."/>
            <person name="Wilhelm S."/>
            <person name="Wittmann C."/>
            <person name="Bloecker H."/>
            <person name="Puehler A."/>
            <person name="Mueller R."/>
        </authorList>
    </citation>
    <scope>NUCLEOTIDE SEQUENCE [LARGE SCALE GENOMIC DNA]</scope>
    <source>
        <strain evidence="2">So ce56</strain>
    </source>
</reference>
<sequence>MFLPDDTFTFNHPPLNSSGDIYHTVALLLVLKHLGLPLPKVRVGYFDVPDGCFKTEGKLKATELHATRATSFASALGFDAQVQMIKVNLPRCVRINSRLKATREAIFREDSSAKVLDQKVSTGLLALIADHLGSTAVTDIIRTGFTTYASPLTTQLDAASKRWLDDEYEKVRKHAAPDAQIVIFHERLADNQNQNNSTGRAFDAIRKKIKALANVRQFTFRAGPAPTSWPNSSRSRAYGDCDETCSKGLTEHCVHQVRYLQLLARLKRELITHDGGSRFLGIYGSSSGTLDAPSFMGLRALSFHQFADGPHGRNESRRDTVRNAQDQREALMSCFKSVAAKTQRHKDAADIFAQWMAGSYEGLKLVATPSVDRVYTQVHTRPRKGRRSREVAKDIAGIDKKLCTLLRRCLTR</sequence>
<dbReference type="Proteomes" id="UP000002139">
    <property type="component" value="Chromosome"/>
</dbReference>
<dbReference type="HOGENOM" id="CLU_667133_0_0_7"/>
<keyword evidence="2" id="KW-1185">Reference proteome</keyword>
<evidence type="ECO:0000313" key="1">
    <source>
        <dbReference type="EMBL" id="CAN96453.1"/>
    </source>
</evidence>
<dbReference type="EMBL" id="AM746676">
    <property type="protein sequence ID" value="CAN96453.1"/>
    <property type="molecule type" value="Genomic_DNA"/>
</dbReference>